<feature type="signal peptide" evidence="4">
    <location>
        <begin position="1"/>
        <end position="25"/>
    </location>
</feature>
<keyword evidence="2" id="KW-0813">Transport</keyword>
<dbReference type="PANTHER" id="PTHR42953">
    <property type="entry name" value="HIGH-AFFINITY ZINC UPTAKE SYSTEM PROTEIN ZNUA-RELATED"/>
    <property type="match status" value="1"/>
</dbReference>
<proteinExistence type="inferred from homology"/>
<dbReference type="InterPro" id="IPR050492">
    <property type="entry name" value="Bact_metal-bind_prot9"/>
</dbReference>
<keyword evidence="3 4" id="KW-0732">Signal</keyword>
<evidence type="ECO:0000256" key="1">
    <source>
        <dbReference type="ARBA" id="ARBA00011028"/>
    </source>
</evidence>
<evidence type="ECO:0000313" key="5">
    <source>
        <dbReference type="EMBL" id="OKY96154.1"/>
    </source>
</evidence>
<evidence type="ECO:0000313" key="6">
    <source>
        <dbReference type="Proteomes" id="UP000187417"/>
    </source>
</evidence>
<dbReference type="RefSeq" id="WP_022459807.1">
    <property type="nucleotide sequence ID" value="NZ_BAAFLA010000002.1"/>
</dbReference>
<comment type="caution">
    <text evidence="5">The sequence shown here is derived from an EMBL/GenBank/DDBJ whole genome shotgun (WGS) entry which is preliminary data.</text>
</comment>
<dbReference type="EMBL" id="MNQH01000002">
    <property type="protein sequence ID" value="OKY96154.1"/>
    <property type="molecule type" value="Genomic_DNA"/>
</dbReference>
<dbReference type="Proteomes" id="UP000187417">
    <property type="component" value="Unassembled WGS sequence"/>
</dbReference>
<evidence type="ECO:0000256" key="2">
    <source>
        <dbReference type="ARBA" id="ARBA00022448"/>
    </source>
</evidence>
<dbReference type="STRING" id="28117.BHV66_02165"/>
<sequence>MFRKIAIFSLIIPWLLFSGCASRPADERPTIFVSILPLRGIVSEIVGDDFRVEVLVPPGMNPESFEPTPRQMIDLNRSQLIFNIGWIDFEQNMLSKIEDRRKVIDLHRGIEPIAGSCSHADAEKEHRHGVDPHIWTSPRELRTMADNAYRAIHELYPDSTVYAVNYQRLADKLQALDDSVAERLKQSGVPYFMIYHPALTYYARAYGIDQVAIEQDGKEPSAKRLARLIEQARRDSIRVVFYQSQFPASTVEVIAEDIGAQSVRIDPLAEDVVGNISYITDLITAERL</sequence>
<organism evidence="5 6">
    <name type="scientific">Alistipes putredinis</name>
    <dbReference type="NCBI Taxonomy" id="28117"/>
    <lineage>
        <taxon>Bacteria</taxon>
        <taxon>Pseudomonadati</taxon>
        <taxon>Bacteroidota</taxon>
        <taxon>Bacteroidia</taxon>
        <taxon>Bacteroidales</taxon>
        <taxon>Rikenellaceae</taxon>
        <taxon>Alistipes</taxon>
    </lineage>
</organism>
<dbReference type="PROSITE" id="PS51257">
    <property type="entry name" value="PROKAR_LIPOPROTEIN"/>
    <property type="match status" value="1"/>
</dbReference>
<dbReference type="GO" id="GO:0030001">
    <property type="term" value="P:metal ion transport"/>
    <property type="evidence" value="ECO:0007669"/>
    <property type="project" value="InterPro"/>
</dbReference>
<gene>
    <name evidence="5" type="ORF">BHV66_02165</name>
</gene>
<comment type="similarity">
    <text evidence="1">Belongs to the bacterial solute-binding protein 9 family.</text>
</comment>
<dbReference type="AlphaFoldDB" id="A0A1Q6FB93"/>
<dbReference type="Pfam" id="PF01297">
    <property type="entry name" value="ZnuA"/>
    <property type="match status" value="1"/>
</dbReference>
<evidence type="ECO:0000256" key="4">
    <source>
        <dbReference type="SAM" id="SignalP"/>
    </source>
</evidence>
<accession>A0A1Q6FB93</accession>
<protein>
    <submittedName>
        <fullName evidence="5">Metal ion ABC transporter substrate-binding protein</fullName>
    </submittedName>
</protein>
<dbReference type="PANTHER" id="PTHR42953:SF3">
    <property type="entry name" value="HIGH-AFFINITY ZINC UPTAKE SYSTEM PROTEIN ZNUA"/>
    <property type="match status" value="1"/>
</dbReference>
<feature type="chain" id="PRO_5010301379" evidence="4">
    <location>
        <begin position="26"/>
        <end position="288"/>
    </location>
</feature>
<name>A0A1Q6FB93_9BACT</name>
<dbReference type="GO" id="GO:0046872">
    <property type="term" value="F:metal ion binding"/>
    <property type="evidence" value="ECO:0007669"/>
    <property type="project" value="InterPro"/>
</dbReference>
<evidence type="ECO:0000256" key="3">
    <source>
        <dbReference type="ARBA" id="ARBA00022729"/>
    </source>
</evidence>
<dbReference type="SUPFAM" id="SSF53807">
    <property type="entry name" value="Helical backbone' metal receptor"/>
    <property type="match status" value="1"/>
</dbReference>
<dbReference type="Gene3D" id="3.40.50.1980">
    <property type="entry name" value="Nitrogenase molybdenum iron protein domain"/>
    <property type="match status" value="2"/>
</dbReference>
<dbReference type="InterPro" id="IPR006127">
    <property type="entry name" value="ZnuA-like"/>
</dbReference>
<reference evidence="5 6" key="1">
    <citation type="journal article" date="2016" name="Nat. Biotechnol.">
        <title>Measurement of bacterial replication rates in microbial communities.</title>
        <authorList>
            <person name="Brown C.T."/>
            <person name="Olm M.R."/>
            <person name="Thomas B.C."/>
            <person name="Banfield J.F."/>
        </authorList>
    </citation>
    <scope>NUCLEOTIDE SEQUENCE [LARGE SCALE GENOMIC DNA]</scope>
    <source>
        <strain evidence="5">CAG:67_53_122</strain>
    </source>
</reference>